<reference evidence="5" key="1">
    <citation type="journal article" date="2021" name="ISME J.">
        <title>Evolutionary origin and ecological implication of a unique nif island in free-living Bradyrhizobium lineages.</title>
        <authorList>
            <person name="Tao J."/>
        </authorList>
    </citation>
    <scope>NUCLEOTIDE SEQUENCE [LARGE SCALE GENOMIC DNA]</scope>
    <source>
        <strain evidence="5">SZCCT0094</strain>
    </source>
</reference>
<dbReference type="Proteomes" id="UP001314635">
    <property type="component" value="Unassembled WGS sequence"/>
</dbReference>
<evidence type="ECO:0000256" key="1">
    <source>
        <dbReference type="PROSITE-ProRule" id="PRU00339"/>
    </source>
</evidence>
<dbReference type="Gene3D" id="3.40.50.10140">
    <property type="entry name" value="Toll/interleukin-1 receptor homology (TIR) domain"/>
    <property type="match status" value="1"/>
</dbReference>
<name>A0ABS5GDF5_9BRAD</name>
<gene>
    <name evidence="4" type="ORF">JQ619_26770</name>
</gene>
<dbReference type="InterPro" id="IPR000157">
    <property type="entry name" value="TIR_dom"/>
</dbReference>
<dbReference type="Gene3D" id="1.25.40.10">
    <property type="entry name" value="Tetratricopeptide repeat domain"/>
    <property type="match status" value="2"/>
</dbReference>
<dbReference type="SUPFAM" id="SSF48452">
    <property type="entry name" value="TPR-like"/>
    <property type="match status" value="1"/>
</dbReference>
<evidence type="ECO:0000256" key="2">
    <source>
        <dbReference type="SAM" id="Phobius"/>
    </source>
</evidence>
<dbReference type="InterPro" id="IPR011990">
    <property type="entry name" value="TPR-like_helical_dom_sf"/>
</dbReference>
<evidence type="ECO:0000313" key="5">
    <source>
        <dbReference type="Proteomes" id="UP001314635"/>
    </source>
</evidence>
<keyword evidence="2" id="KW-0472">Membrane</keyword>
<dbReference type="InterPro" id="IPR019734">
    <property type="entry name" value="TPR_rpt"/>
</dbReference>
<dbReference type="Pfam" id="PF13676">
    <property type="entry name" value="TIR_2"/>
    <property type="match status" value="1"/>
</dbReference>
<comment type="caution">
    <text evidence="4">The sequence shown here is derived from an EMBL/GenBank/DDBJ whole genome shotgun (WGS) entry which is preliminary data.</text>
</comment>
<evidence type="ECO:0000313" key="4">
    <source>
        <dbReference type="EMBL" id="MBR1139365.1"/>
    </source>
</evidence>
<sequence>MTVSPPHDEQMRPERVITRLVDRVFGYDFFLSYSRSDGMHLPQRLKERLEHAGFRVFLDQTEYVAGADLRRETRRQVLKSRKIVVIGRPGAFRSEWVRREVAVALASDVGPVILDLNGALAAAPADAPLAAMVRERDWLRLPETLPDADGEPSDHIVAELVRSFNHTRQETRRQRVFLTAALVLFVMAAVASWQAWQAIQARDIAEAEQRRAERALDQVQSTANRSVQALALRIRTTRETSAATPQIQPCTLANLPAYDALAATALKVGEGEAALKLLGNCLSMAEANITTAADGAAWQTGAAMLHQRIGELSDAADKERHFRASLTLWRGLADRSAPAREPLAAALNRLGDVQLTSRRADTALPLYREALSHLEALADSQPARGERRQLVSATYQRIADALLQLGNPGEALGWADKDLQTYGDLAGIEQTAPDRQRDVASSLDRRAQALDLLGRHDEALAVFQRGVALLDRAMAAAGAEPSWQRDAAAMREMMGKLLGRMGESDRAIDQFWQALQLRERLATSQEDPGWLSELTEAYRRSSELMLHIDRVAEAREMAEQYLLAASINADATRDKLSRMRRALGTVCWTAVNDGQFGRALWVGQRAVELSPQRDWVSLNYAHALMLSGQPDAARTIYRELDAAPGDAGGLRRQMRDDFAVLRRRGHGHPLMAEIEATMRSVNAAPNQLQQP</sequence>
<dbReference type="Pfam" id="PF14559">
    <property type="entry name" value="TPR_19"/>
    <property type="match status" value="1"/>
</dbReference>
<proteinExistence type="predicted"/>
<dbReference type="PROSITE" id="PS50104">
    <property type="entry name" value="TIR"/>
    <property type="match status" value="1"/>
</dbReference>
<keyword evidence="2" id="KW-1133">Transmembrane helix</keyword>
<dbReference type="InterPro" id="IPR035897">
    <property type="entry name" value="Toll_tir_struct_dom_sf"/>
</dbReference>
<evidence type="ECO:0000259" key="3">
    <source>
        <dbReference type="PROSITE" id="PS50104"/>
    </source>
</evidence>
<organism evidence="4 5">
    <name type="scientific">Bradyrhizobium denitrificans</name>
    <dbReference type="NCBI Taxonomy" id="2734912"/>
    <lineage>
        <taxon>Bacteria</taxon>
        <taxon>Pseudomonadati</taxon>
        <taxon>Pseudomonadota</taxon>
        <taxon>Alphaproteobacteria</taxon>
        <taxon>Hyphomicrobiales</taxon>
        <taxon>Nitrobacteraceae</taxon>
        <taxon>Bradyrhizobium</taxon>
    </lineage>
</organism>
<keyword evidence="1" id="KW-0802">TPR repeat</keyword>
<feature type="domain" description="TIR" evidence="3">
    <location>
        <begin position="25"/>
        <end position="160"/>
    </location>
</feature>
<protein>
    <submittedName>
        <fullName evidence="4">TIR domain-containing protein</fullName>
    </submittedName>
</protein>
<dbReference type="RefSeq" id="WP_172236301.1">
    <property type="nucleotide sequence ID" value="NZ_JABFDP010000007.1"/>
</dbReference>
<dbReference type="PROSITE" id="PS50005">
    <property type="entry name" value="TPR"/>
    <property type="match status" value="1"/>
</dbReference>
<feature type="transmembrane region" description="Helical" evidence="2">
    <location>
        <begin position="176"/>
        <end position="196"/>
    </location>
</feature>
<dbReference type="SMART" id="SM00028">
    <property type="entry name" value="TPR"/>
    <property type="match status" value="5"/>
</dbReference>
<keyword evidence="5" id="KW-1185">Reference proteome</keyword>
<keyword evidence="2" id="KW-0812">Transmembrane</keyword>
<accession>A0ABS5GDF5</accession>
<dbReference type="SUPFAM" id="SSF52200">
    <property type="entry name" value="Toll/Interleukin receptor TIR domain"/>
    <property type="match status" value="1"/>
</dbReference>
<feature type="repeat" description="TPR" evidence="1">
    <location>
        <begin position="488"/>
        <end position="521"/>
    </location>
</feature>
<dbReference type="EMBL" id="JAFCLK010000029">
    <property type="protein sequence ID" value="MBR1139365.1"/>
    <property type="molecule type" value="Genomic_DNA"/>
</dbReference>